<dbReference type="PANTHER" id="PTHR42798">
    <property type="entry name" value="LIPOPROTEIN-RELEASING SYSTEM ATP-BINDING PROTEIN LOLD"/>
    <property type="match status" value="1"/>
</dbReference>
<dbReference type="EMBL" id="JYNZ01000003">
    <property type="protein sequence ID" value="KXK26465.1"/>
    <property type="molecule type" value="Genomic_DNA"/>
</dbReference>
<keyword evidence="3" id="KW-0547">Nucleotide-binding</keyword>
<comment type="caution">
    <text evidence="6">The sequence shown here is derived from an EMBL/GenBank/DDBJ whole genome shotgun (WGS) entry which is preliminary data.</text>
</comment>
<dbReference type="EC" id="3.6.3.-" evidence="6"/>
<dbReference type="PROSITE" id="PS00211">
    <property type="entry name" value="ABC_TRANSPORTER_1"/>
    <property type="match status" value="1"/>
</dbReference>
<dbReference type="GO" id="GO:0016887">
    <property type="term" value="F:ATP hydrolysis activity"/>
    <property type="evidence" value="ECO:0007669"/>
    <property type="project" value="InterPro"/>
</dbReference>
<dbReference type="InterPro" id="IPR027417">
    <property type="entry name" value="P-loop_NTPase"/>
</dbReference>
<dbReference type="GO" id="GO:0022857">
    <property type="term" value="F:transmembrane transporter activity"/>
    <property type="evidence" value="ECO:0007669"/>
    <property type="project" value="UniProtKB-ARBA"/>
</dbReference>
<dbReference type="Pfam" id="PF00005">
    <property type="entry name" value="ABC_tran"/>
    <property type="match status" value="1"/>
</dbReference>
<organism evidence="6 7">
    <name type="scientific">candidate division WS6 bacterium OLB20</name>
    <dbReference type="NCBI Taxonomy" id="1617426"/>
    <lineage>
        <taxon>Bacteria</taxon>
        <taxon>Candidatus Dojkabacteria</taxon>
    </lineage>
</organism>
<dbReference type="Proteomes" id="UP000070457">
    <property type="component" value="Unassembled WGS sequence"/>
</dbReference>
<dbReference type="PROSITE" id="PS50893">
    <property type="entry name" value="ABC_TRANSPORTER_2"/>
    <property type="match status" value="1"/>
</dbReference>
<dbReference type="Gene3D" id="3.40.50.300">
    <property type="entry name" value="P-loop containing nucleotide triphosphate hydrolases"/>
    <property type="match status" value="1"/>
</dbReference>
<dbReference type="CDD" id="cd03255">
    <property type="entry name" value="ABC_MJ0796_LolCDE_FtsE"/>
    <property type="match status" value="1"/>
</dbReference>
<keyword evidence="6" id="KW-0378">Hydrolase</keyword>
<proteinExistence type="inferred from homology"/>
<keyword evidence="2" id="KW-0813">Transport</keyword>
<sequence length="242" mass="26068">MQAVLQQHPTTTAPASQTGQSGTLLELAGITKIYNAGQENAFQALKGIDLVIEKGEFVAIMGPSGSGKSTLMNILGALDVPSSGTYTLRGVNVEGLSENQLAEFRNQDVGFVFQRFNLLPRLSVMENVLLPALYGDLPDAEARALQLLGQVGLESKSANMPNQLSGGEMQRIAIARALIMQPSIIMADEPTGNLDTKTSEEIMSLFREIHEQGNTVILITHEDDIAANARRVINIRDGRVVP</sequence>
<evidence type="ECO:0000256" key="1">
    <source>
        <dbReference type="ARBA" id="ARBA00005417"/>
    </source>
</evidence>
<dbReference type="SUPFAM" id="SSF52540">
    <property type="entry name" value="P-loop containing nucleoside triphosphate hydrolases"/>
    <property type="match status" value="1"/>
</dbReference>
<evidence type="ECO:0000313" key="7">
    <source>
        <dbReference type="Proteomes" id="UP000070457"/>
    </source>
</evidence>
<comment type="similarity">
    <text evidence="1">Belongs to the ABC transporter superfamily.</text>
</comment>
<dbReference type="InterPro" id="IPR003593">
    <property type="entry name" value="AAA+_ATPase"/>
</dbReference>
<feature type="domain" description="ABC transporter" evidence="5">
    <location>
        <begin position="25"/>
        <end position="241"/>
    </location>
</feature>
<evidence type="ECO:0000313" key="6">
    <source>
        <dbReference type="EMBL" id="KXK26465.1"/>
    </source>
</evidence>
<evidence type="ECO:0000259" key="5">
    <source>
        <dbReference type="PROSITE" id="PS50893"/>
    </source>
</evidence>
<dbReference type="SMART" id="SM00382">
    <property type="entry name" value="AAA"/>
    <property type="match status" value="1"/>
</dbReference>
<gene>
    <name evidence="6" type="primary">macB_1</name>
    <name evidence="6" type="ORF">TR69_WS6001000469</name>
</gene>
<evidence type="ECO:0000256" key="4">
    <source>
        <dbReference type="ARBA" id="ARBA00022840"/>
    </source>
</evidence>
<dbReference type="InterPro" id="IPR017871">
    <property type="entry name" value="ABC_transporter-like_CS"/>
</dbReference>
<dbReference type="STRING" id="1617426.TR69_WS6001000469"/>
<accession>A0A136LXU2</accession>
<evidence type="ECO:0000256" key="3">
    <source>
        <dbReference type="ARBA" id="ARBA00022741"/>
    </source>
</evidence>
<dbReference type="InterPro" id="IPR003439">
    <property type="entry name" value="ABC_transporter-like_ATP-bd"/>
</dbReference>
<dbReference type="GO" id="GO:0005524">
    <property type="term" value="F:ATP binding"/>
    <property type="evidence" value="ECO:0007669"/>
    <property type="project" value="UniProtKB-KW"/>
</dbReference>
<protein>
    <submittedName>
        <fullName evidence="6">Macrolide export ATP-binding protein MacB</fullName>
        <ecNumber evidence="6">3.6.3.-</ecNumber>
    </submittedName>
</protein>
<dbReference type="PATRIC" id="fig|1617426.3.peg.465"/>
<dbReference type="FunFam" id="3.40.50.300:FF:000032">
    <property type="entry name" value="Export ABC transporter ATP-binding protein"/>
    <property type="match status" value="1"/>
</dbReference>
<reference evidence="6 7" key="1">
    <citation type="submission" date="2015-02" db="EMBL/GenBank/DDBJ databases">
        <title>Improved understanding of the partial-nitritation anammox process through 23 genomes representing the majority of the microbial community.</title>
        <authorList>
            <person name="Speth D.R."/>
            <person name="In T Zandt M."/>
            <person name="Guerrero Cruz S."/>
            <person name="Jetten M.S."/>
            <person name="Dutilh B.E."/>
        </authorList>
    </citation>
    <scope>NUCLEOTIDE SEQUENCE [LARGE SCALE GENOMIC DNA]</scope>
    <source>
        <strain evidence="6">OLB20</strain>
    </source>
</reference>
<dbReference type="GO" id="GO:0098796">
    <property type="term" value="C:membrane protein complex"/>
    <property type="evidence" value="ECO:0007669"/>
    <property type="project" value="UniProtKB-ARBA"/>
</dbReference>
<evidence type="ECO:0000256" key="2">
    <source>
        <dbReference type="ARBA" id="ARBA00022448"/>
    </source>
</evidence>
<name>A0A136LXU2_9BACT</name>
<dbReference type="InterPro" id="IPR017911">
    <property type="entry name" value="MacB-like_ATP-bd"/>
</dbReference>
<dbReference type="PANTHER" id="PTHR42798:SF6">
    <property type="entry name" value="CELL DIVISION ATP-BINDING PROTEIN FTSE"/>
    <property type="match status" value="1"/>
</dbReference>
<dbReference type="AlphaFoldDB" id="A0A136LXU2"/>
<keyword evidence="4 6" id="KW-0067">ATP-binding</keyword>